<dbReference type="AlphaFoldDB" id="A0ABD5Q3M9"/>
<proteinExistence type="predicted"/>
<accession>A0ABD5Q3M9</accession>
<name>A0ABD5Q3M9_9EURY</name>
<evidence type="ECO:0000313" key="2">
    <source>
        <dbReference type="Proteomes" id="UP001595945"/>
    </source>
</evidence>
<keyword evidence="2" id="KW-1185">Reference proteome</keyword>
<protein>
    <recommendedName>
        <fullName evidence="3">Nucleotidyltransferase domain-containing protein</fullName>
    </recommendedName>
</protein>
<organism evidence="1 2">
    <name type="scientific">Halorussus aquaticus</name>
    <dbReference type="NCBI Taxonomy" id="2953748"/>
    <lineage>
        <taxon>Archaea</taxon>
        <taxon>Methanobacteriati</taxon>
        <taxon>Methanobacteriota</taxon>
        <taxon>Stenosarchaea group</taxon>
        <taxon>Halobacteria</taxon>
        <taxon>Halobacteriales</taxon>
        <taxon>Haladaptataceae</taxon>
        <taxon>Halorussus</taxon>
    </lineage>
</organism>
<dbReference type="RefSeq" id="WP_254268965.1">
    <property type="nucleotide sequence ID" value="NZ_CP100400.1"/>
</dbReference>
<sequence length="254" mass="29012">MDFSRAEAELLDRLFADLVDSDVTFVVPRGYRDLPHSVPGSDIDVYVIDDDFEEAVRVAERLGFGSSDSSAGVRGLVEKVAANPGRATELLLSDRTKALRFAFETLTDTETVQTEYEEWKGSNGNVALHLTNHVVYESPMQSDVRQMIRVDPAVEESLFRHRRFVDGIPVPSEPDELAHLLCRGVFSYEGEFPPYYERRCRELSETVLSSPEMEKRFERLLSLLFFDADRVVRDHVERDSYDQLKSDLVSFADY</sequence>
<evidence type="ECO:0000313" key="1">
    <source>
        <dbReference type="EMBL" id="MFC4825347.1"/>
    </source>
</evidence>
<comment type="caution">
    <text evidence="1">The sequence shown here is derived from an EMBL/GenBank/DDBJ whole genome shotgun (WGS) entry which is preliminary data.</text>
</comment>
<gene>
    <name evidence="1" type="ORF">ACFO9K_13880</name>
</gene>
<dbReference type="GeneID" id="73043938"/>
<dbReference type="Proteomes" id="UP001595945">
    <property type="component" value="Unassembled WGS sequence"/>
</dbReference>
<dbReference type="EMBL" id="JBHSHT010000002">
    <property type="protein sequence ID" value="MFC4825347.1"/>
    <property type="molecule type" value="Genomic_DNA"/>
</dbReference>
<reference evidence="1 2" key="1">
    <citation type="journal article" date="2019" name="Int. J. Syst. Evol. Microbiol.">
        <title>The Global Catalogue of Microorganisms (GCM) 10K type strain sequencing project: providing services to taxonomists for standard genome sequencing and annotation.</title>
        <authorList>
            <consortium name="The Broad Institute Genomics Platform"/>
            <consortium name="The Broad Institute Genome Sequencing Center for Infectious Disease"/>
            <person name="Wu L."/>
            <person name="Ma J."/>
        </authorList>
    </citation>
    <scope>NUCLEOTIDE SEQUENCE [LARGE SCALE GENOMIC DNA]</scope>
    <source>
        <strain evidence="1 2">XZYJ18</strain>
    </source>
</reference>
<evidence type="ECO:0008006" key="3">
    <source>
        <dbReference type="Google" id="ProtNLM"/>
    </source>
</evidence>